<evidence type="ECO:0000313" key="2">
    <source>
        <dbReference type="EMBL" id="OAO12305.1"/>
    </source>
</evidence>
<feature type="region of interest" description="Disordered" evidence="1">
    <location>
        <begin position="297"/>
        <end position="321"/>
    </location>
</feature>
<dbReference type="AlphaFoldDB" id="A0A196S5D7"/>
<feature type="compositionally biased region" description="Basic and acidic residues" evidence="1">
    <location>
        <begin position="299"/>
        <end position="315"/>
    </location>
</feature>
<protein>
    <submittedName>
        <fullName evidence="2">Uncharacterized protein</fullName>
    </submittedName>
</protein>
<comment type="caution">
    <text evidence="2">The sequence shown here is derived from an EMBL/GenBank/DDBJ whole genome shotgun (WGS) entry which is preliminary data.</text>
</comment>
<name>A0A196S5D7_BLAHN</name>
<dbReference type="Proteomes" id="UP000078348">
    <property type="component" value="Unassembled WGS sequence"/>
</dbReference>
<keyword evidence="3" id="KW-1185">Reference proteome</keyword>
<evidence type="ECO:0000313" key="3">
    <source>
        <dbReference type="Proteomes" id="UP000078348"/>
    </source>
</evidence>
<proteinExistence type="predicted"/>
<reference evidence="2 3" key="1">
    <citation type="submission" date="2016-05" db="EMBL/GenBank/DDBJ databases">
        <title>Nuclear genome of Blastocystis sp. subtype 1 NandII.</title>
        <authorList>
            <person name="Gentekaki E."/>
            <person name="Curtis B."/>
            <person name="Stairs C."/>
            <person name="Eme L."/>
            <person name="Herman E."/>
            <person name="Klimes V."/>
            <person name="Arias M.C."/>
            <person name="Elias M."/>
            <person name="Hilliou F."/>
            <person name="Klute M."/>
            <person name="Malik S.-B."/>
            <person name="Pightling A."/>
            <person name="Rachubinski R."/>
            <person name="Salas D."/>
            <person name="Schlacht A."/>
            <person name="Suga H."/>
            <person name="Archibald J."/>
            <person name="Ball S.G."/>
            <person name="Clark G."/>
            <person name="Dacks J."/>
            <person name="Van Der Giezen M."/>
            <person name="Tsaousis A."/>
            <person name="Roger A."/>
        </authorList>
    </citation>
    <scope>NUCLEOTIDE SEQUENCE [LARGE SCALE GENOMIC DNA]</scope>
    <source>
        <strain evidence="3">ATCC 50177 / NandII</strain>
    </source>
</reference>
<sequence>MLWELEERHWRSIGVFALNTLRITGVSIACYPTIVLTTWEGNVVVEEWSTAATSAQRLLSLPHHKSDLSAGDCCGSFVQFDASSGVFVISRAISQELFLLDETLSMVLFSAHFDTFFRGLVVASSCVFAFTNGGVFSFFMPAMEWLKACPLCLDHFRSAEASSSLSDCRMKHAAQQCFGALEVEVHANHLRIGRDGSWRVLYLRKRVLDVCLLSDTEIMLANAAEVFVVDAVSLQKIASCELDGNRIHEMTIIQHGRNEVYLVYGWTNERREAAVSFQRGCFHDSGNEVEMELMPPRTIPKESGDEPRTLVDVKDNTPVFE</sequence>
<dbReference type="EMBL" id="LXWW01000554">
    <property type="protein sequence ID" value="OAO12305.1"/>
    <property type="molecule type" value="Genomic_DNA"/>
</dbReference>
<organism evidence="2 3">
    <name type="scientific">Blastocystis sp. subtype 1 (strain ATCC 50177 / NandII)</name>
    <dbReference type="NCBI Taxonomy" id="478820"/>
    <lineage>
        <taxon>Eukaryota</taxon>
        <taxon>Sar</taxon>
        <taxon>Stramenopiles</taxon>
        <taxon>Bigyra</taxon>
        <taxon>Opalozoa</taxon>
        <taxon>Opalinata</taxon>
        <taxon>Blastocystidae</taxon>
        <taxon>Blastocystis</taxon>
    </lineage>
</organism>
<accession>A0A196S5D7</accession>
<evidence type="ECO:0000256" key="1">
    <source>
        <dbReference type="SAM" id="MobiDB-lite"/>
    </source>
</evidence>
<gene>
    <name evidence="2" type="ORF">AV274_6027</name>
</gene>